<protein>
    <submittedName>
        <fullName evidence="2">Uncharacterized protein</fullName>
    </submittedName>
</protein>
<dbReference type="InterPro" id="IPR043804">
    <property type="entry name" value="DUF5871"/>
</dbReference>
<feature type="region of interest" description="Disordered" evidence="1">
    <location>
        <begin position="314"/>
        <end position="333"/>
    </location>
</feature>
<feature type="compositionally biased region" description="Acidic residues" evidence="1">
    <location>
        <begin position="273"/>
        <end position="286"/>
    </location>
</feature>
<dbReference type="EMBL" id="MN739218">
    <property type="protein sequence ID" value="QHS94243.1"/>
    <property type="molecule type" value="Genomic_DNA"/>
</dbReference>
<evidence type="ECO:0000256" key="1">
    <source>
        <dbReference type="SAM" id="MobiDB-lite"/>
    </source>
</evidence>
<feature type="compositionally biased region" description="Low complexity" evidence="1">
    <location>
        <begin position="314"/>
        <end position="326"/>
    </location>
</feature>
<dbReference type="AlphaFoldDB" id="A0A6C0BSK1"/>
<evidence type="ECO:0000313" key="2">
    <source>
        <dbReference type="EMBL" id="QHS94243.1"/>
    </source>
</evidence>
<reference evidence="2" key="1">
    <citation type="journal article" date="2020" name="Nature">
        <title>Giant virus diversity and host interactions through global metagenomics.</title>
        <authorList>
            <person name="Schulz F."/>
            <person name="Roux S."/>
            <person name="Paez-Espino D."/>
            <person name="Jungbluth S."/>
            <person name="Walsh D.A."/>
            <person name="Denef V.J."/>
            <person name="McMahon K.D."/>
            <person name="Konstantinidis K.T."/>
            <person name="Eloe-Fadrosh E.A."/>
            <person name="Kyrpides N.C."/>
            <person name="Woyke T."/>
        </authorList>
    </citation>
    <scope>NUCLEOTIDE SEQUENCE</scope>
    <source>
        <strain evidence="2">GVMAG-M-3300018416-26</strain>
    </source>
</reference>
<dbReference type="Pfam" id="PF19196">
    <property type="entry name" value="DUF5871"/>
    <property type="match status" value="1"/>
</dbReference>
<proteinExistence type="predicted"/>
<feature type="region of interest" description="Disordered" evidence="1">
    <location>
        <begin position="256"/>
        <end position="293"/>
    </location>
</feature>
<organism evidence="2">
    <name type="scientific">viral metagenome</name>
    <dbReference type="NCBI Taxonomy" id="1070528"/>
    <lineage>
        <taxon>unclassified sequences</taxon>
        <taxon>metagenomes</taxon>
        <taxon>organismal metagenomes</taxon>
    </lineage>
</organism>
<name>A0A6C0BSK1_9ZZZZ</name>
<sequence>MASSNNAIIFPKELDVEKILYDEPRKLENGGKMIYVSFKKSPIRIQTPLCYCPFGINVYKNEDSNTETHTIELSFNGMNDKPNIMEFFTLMRNLDESNVSKGYEYQQNWFRKKYPSKEVIEALYTTMIKYPKDKNGEISTEWPPRLKCKLPYVDGKYKFEMYNKSNELIDPNEIQTKGSRMVVIMKCNGIWIAGGKFGMSWKAEQIQVIPPNKISGFSIRYIEEDMINNSVSSLSNDDDTQKKLTNMFSATKIQESEKSTETLVGKSNIVSDSDSDSDNEEDEPEAVPEAAVPEAVVPEAVPEAAVPEAAVPEAVPEAAVPEAVPETEPEAKKKVVVKKRIVKKKDT</sequence>
<accession>A0A6C0BSK1</accession>